<dbReference type="Proteomes" id="UP001313282">
    <property type="component" value="Unassembled WGS sequence"/>
</dbReference>
<dbReference type="InterPro" id="IPR011333">
    <property type="entry name" value="SKP1/BTB/POZ_sf"/>
</dbReference>
<dbReference type="Gene3D" id="3.30.710.10">
    <property type="entry name" value="Potassium Channel Kv1.1, Chain A"/>
    <property type="match status" value="2"/>
</dbReference>
<dbReference type="SUPFAM" id="SSF54695">
    <property type="entry name" value="POZ domain"/>
    <property type="match status" value="2"/>
</dbReference>
<proteinExistence type="predicted"/>
<organism evidence="2 3">
    <name type="scientific">Orbilia javanica</name>
    <dbReference type="NCBI Taxonomy" id="47235"/>
    <lineage>
        <taxon>Eukaryota</taxon>
        <taxon>Fungi</taxon>
        <taxon>Dikarya</taxon>
        <taxon>Ascomycota</taxon>
        <taxon>Pezizomycotina</taxon>
        <taxon>Orbiliomycetes</taxon>
        <taxon>Orbiliales</taxon>
        <taxon>Orbiliaceae</taxon>
        <taxon>Orbilia</taxon>
    </lineage>
</organism>
<dbReference type="InterPro" id="IPR000210">
    <property type="entry name" value="BTB/POZ_dom"/>
</dbReference>
<dbReference type="EMBL" id="JAVHNR010000003">
    <property type="protein sequence ID" value="KAK6347458.1"/>
    <property type="molecule type" value="Genomic_DNA"/>
</dbReference>
<dbReference type="PANTHER" id="PTHR47843">
    <property type="entry name" value="BTB DOMAIN-CONTAINING PROTEIN-RELATED"/>
    <property type="match status" value="1"/>
</dbReference>
<dbReference type="CDD" id="cd18186">
    <property type="entry name" value="BTB_POZ_ZBTB_KLHL-like"/>
    <property type="match status" value="1"/>
</dbReference>
<feature type="domain" description="BTB" evidence="1">
    <location>
        <begin position="23"/>
        <end position="91"/>
    </location>
</feature>
<dbReference type="AlphaFoldDB" id="A0AAN8N3D8"/>
<reference evidence="2 3" key="1">
    <citation type="submission" date="2019-10" db="EMBL/GenBank/DDBJ databases">
        <authorList>
            <person name="Palmer J.M."/>
        </authorList>
    </citation>
    <scope>NUCLEOTIDE SEQUENCE [LARGE SCALE GENOMIC DNA]</scope>
    <source>
        <strain evidence="2 3">TWF718</strain>
    </source>
</reference>
<evidence type="ECO:0000259" key="1">
    <source>
        <dbReference type="PROSITE" id="PS50097"/>
    </source>
</evidence>
<comment type="caution">
    <text evidence="2">The sequence shown here is derived from an EMBL/GenBank/DDBJ whole genome shotgun (WGS) entry which is preliminary data.</text>
</comment>
<evidence type="ECO:0000313" key="3">
    <source>
        <dbReference type="Proteomes" id="UP001313282"/>
    </source>
</evidence>
<evidence type="ECO:0000313" key="2">
    <source>
        <dbReference type="EMBL" id="KAK6347458.1"/>
    </source>
</evidence>
<feature type="domain" description="BTB" evidence="1">
    <location>
        <begin position="264"/>
        <end position="327"/>
    </location>
</feature>
<dbReference type="PANTHER" id="PTHR47843:SF2">
    <property type="entry name" value="BTB DOMAIN-CONTAINING PROTEIN"/>
    <property type="match status" value="1"/>
</dbReference>
<protein>
    <recommendedName>
        <fullName evidence="1">BTB domain-containing protein</fullName>
    </recommendedName>
</protein>
<dbReference type="PROSITE" id="PS50097">
    <property type="entry name" value="BTB"/>
    <property type="match status" value="2"/>
</dbReference>
<gene>
    <name evidence="2" type="ORF">TWF718_005300</name>
</gene>
<name>A0AAN8N3D8_9PEZI</name>
<keyword evidence="3" id="KW-1185">Reference proteome</keyword>
<sequence>MLQLGRDRASVAGFSSLFASPTTSVFFKSHPGKFVIHTDLLTKNSTYFANKIDSSCKTKDEIIYLQSNDYNIDAFKMFVEYCYLGTYSGGECKASELFLLHAKVCVLARKLSAPELGWIALRKATEWCRGDSMRPGGSRLSDMLPELIEAIKAVYGYTDPGSGYVQEVHDSQYNGWEVFKGDFRLLLAKLAAVNLSALKQNIEFMKVHHKFPEFSMNMLLYANPRPKALVAGTTAGESWASVQEDSVVKLRKNEILEFNRLFSGDVLTVFVGEEAKRFDIHTSAIQCSEYFKRLLASEMVEGREKKVYLTSEVDTVDAFNSFVQYCYLQDYFCDEEPGGSLLKHAAVYILAERLICPCLKTLALEKAQRLCKPTGRAKLEEIFPVLPAVVAMIYGNTYDTYTTKLLGTPNGSMELPESKPGEPPASIVPGASKPDDEQKNITWAALAAKDGIRDPFRALLARCTSLYIPRLRREHSFVLTHLSFPDFATDLVVQVNAGSPLEFDTDGEPKGWEPKFLSVTLYC</sequence>
<accession>A0AAN8N3D8</accession>